<feature type="transmembrane region" description="Helical" evidence="1">
    <location>
        <begin position="85"/>
        <end position="105"/>
    </location>
</feature>
<dbReference type="STRING" id="43335.A0A4U5QUK9"/>
<accession>A0A4U5QUK9</accession>
<dbReference type="Pfam" id="PF11998">
    <property type="entry name" value="DUF3493"/>
    <property type="match status" value="1"/>
</dbReference>
<keyword evidence="1" id="KW-0812">Transmembrane</keyword>
<sequence length="238" mass="26305">MGNDTMMLNCENKHVISARLDGEDIGYGFHRDLKLISEVQAPSRSATRFFYAAFSAAAGISLLFTIPRIFGAIKGGGDAPDLWETAGNAAINTGGIIVLVALFFWDNKRGEEQLAEITKDETLSSLPSHLSTNQVVKLVQLRDTVRPRERRPFPRPCRKLRGSELSSSGKLLLFLLLGSDIKVRRVFLSFAPKDMWGQLIRGRQKSEGVAPGEDGMPDPPQIVNELPPIEAFLSKLER</sequence>
<evidence type="ECO:0000313" key="2">
    <source>
        <dbReference type="EMBL" id="TKS14149.1"/>
    </source>
</evidence>
<reference evidence="2" key="1">
    <citation type="submission" date="2018-10" db="EMBL/GenBank/DDBJ databases">
        <title>Population genomic analysis revealed the cold adaptation of white poplar.</title>
        <authorList>
            <person name="Liu Y.-J."/>
        </authorList>
    </citation>
    <scope>NUCLEOTIDE SEQUENCE [LARGE SCALE GENOMIC DNA]</scope>
    <source>
        <strain evidence="2">PAL-ZL1</strain>
    </source>
</reference>
<dbReference type="InterPro" id="IPR021883">
    <property type="entry name" value="LPA1-like"/>
</dbReference>
<evidence type="ECO:0000256" key="1">
    <source>
        <dbReference type="SAM" id="Phobius"/>
    </source>
</evidence>
<keyword evidence="1" id="KW-1133">Transmembrane helix</keyword>
<keyword evidence="1" id="KW-0472">Membrane</keyword>
<dbReference type="GO" id="GO:0009507">
    <property type="term" value="C:chloroplast"/>
    <property type="evidence" value="ECO:0007669"/>
    <property type="project" value="TreeGrafter"/>
</dbReference>
<name>A0A4U5QUK9_POPAL</name>
<feature type="transmembrane region" description="Helical" evidence="1">
    <location>
        <begin position="49"/>
        <end position="73"/>
    </location>
</feature>
<dbReference type="GO" id="GO:0010270">
    <property type="term" value="P:photosystem II oxygen evolving complex assembly"/>
    <property type="evidence" value="ECO:0007669"/>
    <property type="project" value="TreeGrafter"/>
</dbReference>
<comment type="caution">
    <text evidence="2">The sequence shown here is derived from an EMBL/GenBank/DDBJ whole genome shotgun (WGS) entry which is preliminary data.</text>
</comment>
<proteinExistence type="predicted"/>
<dbReference type="PANTHER" id="PTHR35498">
    <property type="entry name" value="PROTEIN LOW PSII ACCUMULATION 1, CHLOROPLASTIC"/>
    <property type="match status" value="1"/>
</dbReference>
<gene>
    <name evidence="2" type="ORF">D5086_0000042230</name>
</gene>
<organism evidence="2">
    <name type="scientific">Populus alba</name>
    <name type="common">White poplar</name>
    <dbReference type="NCBI Taxonomy" id="43335"/>
    <lineage>
        <taxon>Eukaryota</taxon>
        <taxon>Viridiplantae</taxon>
        <taxon>Streptophyta</taxon>
        <taxon>Embryophyta</taxon>
        <taxon>Tracheophyta</taxon>
        <taxon>Spermatophyta</taxon>
        <taxon>Magnoliopsida</taxon>
        <taxon>eudicotyledons</taxon>
        <taxon>Gunneridae</taxon>
        <taxon>Pentapetalae</taxon>
        <taxon>rosids</taxon>
        <taxon>fabids</taxon>
        <taxon>Malpighiales</taxon>
        <taxon>Salicaceae</taxon>
        <taxon>Saliceae</taxon>
        <taxon>Populus</taxon>
    </lineage>
</organism>
<dbReference type="EMBL" id="RCHU01000113">
    <property type="protein sequence ID" value="TKS14149.1"/>
    <property type="molecule type" value="Genomic_DNA"/>
</dbReference>
<dbReference type="AlphaFoldDB" id="A0A4U5QUK9"/>
<dbReference type="PANTHER" id="PTHR35498:SF4">
    <property type="entry name" value="PROTEIN LOW PSII ACCUMULATION 1, CHLOROPLASTIC"/>
    <property type="match status" value="1"/>
</dbReference>
<protein>
    <submittedName>
        <fullName evidence="2">Uncharacterized protein</fullName>
    </submittedName>
</protein>